<dbReference type="Pfam" id="PF00169">
    <property type="entry name" value="PH"/>
    <property type="match status" value="1"/>
</dbReference>
<evidence type="ECO:0000259" key="12">
    <source>
        <dbReference type="PROSITE" id="PS50003"/>
    </source>
</evidence>
<evidence type="ECO:0000259" key="14">
    <source>
        <dbReference type="PROSITE" id="PS50021"/>
    </source>
</evidence>
<gene>
    <name evidence="15" type="primary">ARHGEF7</name>
    <name evidence="15" type="synonym">arhgef7b</name>
</gene>
<dbReference type="GO" id="GO:0005085">
    <property type="term" value="F:guanyl-nucleotide exchange factor activity"/>
    <property type="evidence" value="ECO:0007669"/>
    <property type="project" value="UniProtKB-KW"/>
</dbReference>
<dbReference type="GO" id="GO:0005737">
    <property type="term" value="C:cytoplasm"/>
    <property type="evidence" value="ECO:0007669"/>
    <property type="project" value="TreeGrafter"/>
</dbReference>
<dbReference type="SUPFAM" id="SSF50729">
    <property type="entry name" value="PH domain-like"/>
    <property type="match status" value="1"/>
</dbReference>
<dbReference type="InterPro" id="IPR036028">
    <property type="entry name" value="SH3-like_dom_sf"/>
</dbReference>
<proteinExistence type="predicted"/>
<dbReference type="PANTHER" id="PTHR46026:SF3">
    <property type="entry name" value="RHO GUANINE NUCLEOTIDE EXCHANGE FACTOR 7"/>
    <property type="match status" value="1"/>
</dbReference>
<dbReference type="InterPro" id="IPR032409">
    <property type="entry name" value="GEF6/7_CC"/>
</dbReference>
<dbReference type="CDD" id="cd01225">
    <property type="entry name" value="PH_Cool_Pix"/>
    <property type="match status" value="1"/>
</dbReference>
<evidence type="ECO:0000256" key="2">
    <source>
        <dbReference type="ARBA" id="ARBA00022443"/>
    </source>
</evidence>
<dbReference type="PROSITE" id="PS50003">
    <property type="entry name" value="PH_DOMAIN"/>
    <property type="match status" value="1"/>
</dbReference>
<dbReference type="Pfam" id="PF16523">
    <property type="entry name" value="betaPIX_CC"/>
    <property type="match status" value="1"/>
</dbReference>
<reference evidence="15" key="2">
    <citation type="submission" date="2025-08" db="UniProtKB">
        <authorList>
            <consortium name="Ensembl"/>
        </authorList>
    </citation>
    <scope>IDENTIFICATION</scope>
</reference>
<dbReference type="SMART" id="SM00033">
    <property type="entry name" value="CH"/>
    <property type="match status" value="1"/>
</dbReference>
<keyword evidence="16" id="KW-1185">Reference proteome</keyword>
<dbReference type="InterPro" id="IPR036872">
    <property type="entry name" value="CH_dom_sf"/>
</dbReference>
<reference evidence="16" key="1">
    <citation type="submission" date="2015-09" db="EMBL/GenBank/DDBJ databases">
        <authorList>
            <person name="Sai Rama Sridatta P."/>
        </authorList>
    </citation>
    <scope>NUCLEOTIDE SEQUENCE [LARGE SCALE GENOMIC DNA]</scope>
</reference>
<dbReference type="PRINTS" id="PR00452">
    <property type="entry name" value="SH3DOMAIN"/>
</dbReference>
<dbReference type="Ensembl" id="ENSLCAT00010042346.1">
    <property type="protein sequence ID" value="ENSLCAP00010041309.1"/>
    <property type="gene ID" value="ENSLCAG00010018976.1"/>
</dbReference>
<keyword evidence="9" id="KW-0175">Coiled coil</keyword>
<evidence type="ECO:0000256" key="9">
    <source>
        <dbReference type="SAM" id="Coils"/>
    </source>
</evidence>
<feature type="domain" description="Calponin-homology (CH)" evidence="14">
    <location>
        <begin position="1"/>
        <end position="110"/>
    </location>
</feature>
<dbReference type="SMART" id="SM00233">
    <property type="entry name" value="PH"/>
    <property type="match status" value="1"/>
</dbReference>
<dbReference type="SUPFAM" id="SSF50044">
    <property type="entry name" value="SH3-domain"/>
    <property type="match status" value="1"/>
</dbReference>
<accession>A0A4W6EQ24</accession>
<comment type="function">
    <text evidence="6">Induces bone resorption, acting probably through a signaling cascade which results in the secretion of factor(s) enhancing osteoclast formation and activity.</text>
</comment>
<dbReference type="InterPro" id="IPR001849">
    <property type="entry name" value="PH_domain"/>
</dbReference>
<evidence type="ECO:0000313" key="16">
    <source>
        <dbReference type="Proteomes" id="UP000314980"/>
    </source>
</evidence>
<dbReference type="SUPFAM" id="SSF47576">
    <property type="entry name" value="Calponin-homology domain, CH-domain"/>
    <property type="match status" value="1"/>
</dbReference>
<dbReference type="GO" id="GO:0030027">
    <property type="term" value="C:lamellipodium"/>
    <property type="evidence" value="ECO:0007669"/>
    <property type="project" value="UniProtKB-SubCell"/>
</dbReference>
<dbReference type="FunFam" id="2.30.30.40:FF:000072">
    <property type="entry name" value="Unconventional Myosin IB"/>
    <property type="match status" value="1"/>
</dbReference>
<evidence type="ECO:0000259" key="11">
    <source>
        <dbReference type="PROSITE" id="PS50002"/>
    </source>
</evidence>
<dbReference type="Pfam" id="PF00621">
    <property type="entry name" value="RhoGEF"/>
    <property type="match status" value="1"/>
</dbReference>
<dbReference type="FunFam" id="1.20.5.390:FF:000001">
    <property type="entry name" value="rho guanine nucleotide exchange factor 7 isoform X1"/>
    <property type="match status" value="1"/>
</dbReference>
<dbReference type="AlphaFoldDB" id="A0A4W6EQ24"/>
<keyword evidence="4" id="KW-0040">ANK repeat</keyword>
<dbReference type="InterPro" id="IPR046376">
    <property type="entry name" value="PH_Cool_Pix"/>
</dbReference>
<dbReference type="InterPro" id="IPR001715">
    <property type="entry name" value="CH_dom"/>
</dbReference>
<evidence type="ECO:0000256" key="6">
    <source>
        <dbReference type="ARBA" id="ARBA00037432"/>
    </source>
</evidence>
<sequence length="733" mass="83053">MNSAEQTVTWLITLGVLESPKKSISDPEAFLQTSLRDGAVLCRLLERLRPGTVDKFFQEPRSDSECQRNIGEFIKGCGAFGVEVITSVCCHTSSQNMMCRFTQLCRSSSPRSQDMSEGSGCGQLLVKARFAFQQTNEDELSFSKGDIISVNKQEEGGWWEGSLNGKTGWFPSNYVRELKGGGGPPKGFDTTIISKTYYNVVLQNILEAESEYSRELQSLLGSYLRSLHPTDRLSSVDINHIQGNLEEISTFQQMLVQSLEEHTKLPESQQRIGGFFLSLMPQMKLLYVAYCANHPSAVNVLTQHSEELGEYMESKGASTRGIMTLTTNLSKPFTRLERYPTLLKELDRHMEDQHPDRADLHASMTAFKNLAAQCQEVRKRKDRELQILTEPIRNWEGDDIRTLGPVLHMSQAMVHTQNYQESNERYLILFPHTLLMLSASQRMSGFIYQGRIPLSGMLISRIEDGENLRNAFEISGGQCERMQVACKSQHDLQDWLDLLTKHTHTPAAHTHSHKHQHSESRGGSSGPAYHTLPHPSSYGTAHGGSPMWGPLEQPSTPKPWSLSCLRPAPPLRPSAALCYKEVMCLSSPNMKKLLPKRKPERKPSEEDFTARKSTAALEEDAQILKVIEAYCTSAKTRQTLNSSSSRKDVHMLFPEEEKIIVEETRSNGQTVVEERSLVDTVYSLKDEVQELKQDNKRMKRTLEEEQRARKELERIIRRVLKNMNDPTWDETNL</sequence>
<evidence type="ECO:0000256" key="7">
    <source>
        <dbReference type="ARBA" id="ARBA00040640"/>
    </source>
</evidence>
<dbReference type="Proteomes" id="UP000314980">
    <property type="component" value="Unassembled WGS sequence"/>
</dbReference>
<dbReference type="Gene3D" id="1.20.900.10">
    <property type="entry name" value="Dbl homology (DH) domain"/>
    <property type="match status" value="1"/>
</dbReference>
<dbReference type="Gene3D" id="1.20.5.390">
    <property type="entry name" value="L1 transposable element, trimerization domain"/>
    <property type="match status" value="1"/>
</dbReference>
<dbReference type="PROSITE" id="PS50021">
    <property type="entry name" value="CH"/>
    <property type="match status" value="1"/>
</dbReference>
<dbReference type="SMART" id="SM00325">
    <property type="entry name" value="RhoGEF"/>
    <property type="match status" value="1"/>
</dbReference>
<dbReference type="SMART" id="SM00326">
    <property type="entry name" value="SH3"/>
    <property type="match status" value="1"/>
</dbReference>
<evidence type="ECO:0000259" key="13">
    <source>
        <dbReference type="PROSITE" id="PS50010"/>
    </source>
</evidence>
<dbReference type="PROSITE" id="PS50002">
    <property type="entry name" value="SH3"/>
    <property type="match status" value="1"/>
</dbReference>
<dbReference type="CDD" id="cd11877">
    <property type="entry name" value="SH3_PIX"/>
    <property type="match status" value="1"/>
</dbReference>
<dbReference type="InterPro" id="IPR035899">
    <property type="entry name" value="DBL_dom_sf"/>
</dbReference>
<evidence type="ECO:0000256" key="3">
    <source>
        <dbReference type="ARBA" id="ARBA00022658"/>
    </source>
</evidence>
<feature type="domain" description="SH3" evidence="11">
    <location>
        <begin position="121"/>
        <end position="180"/>
    </location>
</feature>
<dbReference type="SUPFAM" id="SSF48065">
    <property type="entry name" value="DBL homology domain (DH-domain)"/>
    <property type="match status" value="1"/>
</dbReference>
<dbReference type="InterPro" id="IPR001452">
    <property type="entry name" value="SH3_domain"/>
</dbReference>
<dbReference type="GO" id="GO:0030032">
    <property type="term" value="P:lamellipodium assembly"/>
    <property type="evidence" value="ECO:0007669"/>
    <property type="project" value="TreeGrafter"/>
</dbReference>
<evidence type="ECO:0000313" key="15">
    <source>
        <dbReference type="Ensembl" id="ENSLCAP00010041309.1"/>
    </source>
</evidence>
<reference evidence="15" key="3">
    <citation type="submission" date="2025-09" db="UniProtKB">
        <authorList>
            <consortium name="Ensembl"/>
        </authorList>
    </citation>
    <scope>IDENTIFICATION</scope>
</reference>
<dbReference type="Gene3D" id="2.30.29.30">
    <property type="entry name" value="Pleckstrin-homology domain (PH domain)/Phosphotyrosine-binding domain (PTB)"/>
    <property type="match status" value="1"/>
</dbReference>
<dbReference type="Pfam" id="PF16614">
    <property type="entry name" value="RhoGEF67_u2"/>
    <property type="match status" value="1"/>
</dbReference>
<dbReference type="GeneTree" id="ENSGT00940000155360"/>
<name>A0A4W6EQ24_LATCA</name>
<dbReference type="Gene3D" id="1.10.418.10">
    <property type="entry name" value="Calponin-like domain"/>
    <property type="match status" value="1"/>
</dbReference>
<evidence type="ECO:0000256" key="4">
    <source>
        <dbReference type="ARBA" id="ARBA00023043"/>
    </source>
</evidence>
<dbReference type="CDD" id="cd00160">
    <property type="entry name" value="RhoGEF"/>
    <property type="match status" value="1"/>
</dbReference>
<evidence type="ECO:0000256" key="5">
    <source>
        <dbReference type="ARBA" id="ARBA00023273"/>
    </source>
</evidence>
<dbReference type="FunFam" id="1.20.900.10:FF:000016">
    <property type="entry name" value="Rho guanine nucleotide exchange factor 6"/>
    <property type="match status" value="1"/>
</dbReference>
<evidence type="ECO:0000256" key="1">
    <source>
        <dbReference type="ARBA" id="ARBA00004510"/>
    </source>
</evidence>
<dbReference type="InterPro" id="IPR011993">
    <property type="entry name" value="PH-like_dom_sf"/>
</dbReference>
<feature type="coiled-coil region" evidence="9">
    <location>
        <begin position="681"/>
        <end position="722"/>
    </location>
</feature>
<dbReference type="Pfam" id="PF07653">
    <property type="entry name" value="SH3_2"/>
    <property type="match status" value="1"/>
</dbReference>
<keyword evidence="5" id="KW-0966">Cell projection</keyword>
<dbReference type="PROSITE" id="PS50010">
    <property type="entry name" value="DH_2"/>
    <property type="match status" value="1"/>
</dbReference>
<keyword evidence="3" id="KW-0344">Guanine-nucleotide releasing factor</keyword>
<dbReference type="Pfam" id="PF00307">
    <property type="entry name" value="CH"/>
    <property type="match status" value="1"/>
</dbReference>
<dbReference type="Gene3D" id="2.30.30.40">
    <property type="entry name" value="SH3 Domains"/>
    <property type="match status" value="1"/>
</dbReference>
<comment type="subcellular location">
    <subcellularLocation>
        <location evidence="1">Cell projection</location>
        <location evidence="1">Lamellipodium</location>
    </subcellularLocation>
</comment>
<evidence type="ECO:0000256" key="8">
    <source>
        <dbReference type="PROSITE-ProRule" id="PRU00192"/>
    </source>
</evidence>
<protein>
    <recommendedName>
        <fullName evidence="7">Osteoclast-stimulating factor 1</fullName>
    </recommendedName>
</protein>
<feature type="domain" description="DH" evidence="13">
    <location>
        <begin position="197"/>
        <end position="377"/>
    </location>
</feature>
<organism evidence="15 16">
    <name type="scientific">Lates calcarifer</name>
    <name type="common">Barramundi</name>
    <name type="synonym">Holocentrus calcarifer</name>
    <dbReference type="NCBI Taxonomy" id="8187"/>
    <lineage>
        <taxon>Eukaryota</taxon>
        <taxon>Metazoa</taxon>
        <taxon>Chordata</taxon>
        <taxon>Craniata</taxon>
        <taxon>Vertebrata</taxon>
        <taxon>Euteleostomi</taxon>
        <taxon>Actinopterygii</taxon>
        <taxon>Neopterygii</taxon>
        <taxon>Teleostei</taxon>
        <taxon>Neoteleostei</taxon>
        <taxon>Acanthomorphata</taxon>
        <taxon>Carangaria</taxon>
        <taxon>Carangaria incertae sedis</taxon>
        <taxon>Centropomidae</taxon>
        <taxon>Lates</taxon>
    </lineage>
</organism>
<dbReference type="PANTHER" id="PTHR46026">
    <property type="entry name" value="RHO-TYPE GUANINE NUCLEOTIDE EXCHANGE FACTOR, ISOFORM F"/>
    <property type="match status" value="1"/>
</dbReference>
<feature type="domain" description="PH" evidence="12">
    <location>
        <begin position="399"/>
        <end position="504"/>
    </location>
</feature>
<feature type="region of interest" description="Disordered" evidence="10">
    <location>
        <begin position="505"/>
        <end position="559"/>
    </location>
</feature>
<keyword evidence="2 8" id="KW-0728">SH3 domain</keyword>
<dbReference type="InterPro" id="IPR000219">
    <property type="entry name" value="DH_dom"/>
</dbReference>
<evidence type="ECO:0000256" key="10">
    <source>
        <dbReference type="SAM" id="MobiDB-lite"/>
    </source>
</evidence>